<organism evidence="1 2">
    <name type="scientific">Dallia pectoralis</name>
    <name type="common">Alaska blackfish</name>
    <dbReference type="NCBI Taxonomy" id="75939"/>
    <lineage>
        <taxon>Eukaryota</taxon>
        <taxon>Metazoa</taxon>
        <taxon>Chordata</taxon>
        <taxon>Craniata</taxon>
        <taxon>Vertebrata</taxon>
        <taxon>Euteleostomi</taxon>
        <taxon>Actinopterygii</taxon>
        <taxon>Neopterygii</taxon>
        <taxon>Teleostei</taxon>
        <taxon>Protacanthopterygii</taxon>
        <taxon>Esociformes</taxon>
        <taxon>Umbridae</taxon>
        <taxon>Dallia</taxon>
    </lineage>
</organism>
<dbReference type="Proteomes" id="UP001157502">
    <property type="component" value="Chromosome 1"/>
</dbReference>
<reference evidence="1" key="1">
    <citation type="submission" date="2021-05" db="EMBL/GenBank/DDBJ databases">
        <authorList>
            <person name="Pan Q."/>
            <person name="Jouanno E."/>
            <person name="Zahm M."/>
            <person name="Klopp C."/>
            <person name="Cabau C."/>
            <person name="Louis A."/>
            <person name="Berthelot C."/>
            <person name="Parey E."/>
            <person name="Roest Crollius H."/>
            <person name="Montfort J."/>
            <person name="Robinson-Rechavi M."/>
            <person name="Bouchez O."/>
            <person name="Lampietro C."/>
            <person name="Lopez Roques C."/>
            <person name="Donnadieu C."/>
            <person name="Postlethwait J."/>
            <person name="Bobe J."/>
            <person name="Dillon D."/>
            <person name="Chandos A."/>
            <person name="von Hippel F."/>
            <person name="Guiguen Y."/>
        </authorList>
    </citation>
    <scope>NUCLEOTIDE SEQUENCE</scope>
    <source>
        <strain evidence="1">YG-Jan2019</strain>
    </source>
</reference>
<gene>
    <name evidence="1" type="ORF">DPEC_G00004470</name>
</gene>
<accession>A0ACC2HKI0</accession>
<proteinExistence type="predicted"/>
<comment type="caution">
    <text evidence="1">The sequence shown here is derived from an EMBL/GenBank/DDBJ whole genome shotgun (WGS) entry which is preliminary data.</text>
</comment>
<protein>
    <submittedName>
        <fullName evidence="1">Uncharacterized protein</fullName>
    </submittedName>
</protein>
<sequence>MLSICCSSSSSSITSTSSSPPSKGLVEAPAGFNRVEAPAGFNRVEAPAGLNRVEAPAGFNRGPSLLSGSSNGFSGGSPCCSSSPPSSSSNGLYAFFPLASSRCFFPISSKNGLDKSSTGVESSSSKGLWETLFCPSPPGGVTSPPNLLRRGGDSSFRSVRAGNALVDGGLISALGVSSSFSSWSSSCWKLLVVVKFNDPCQVYVALHPGVWALYSLSTLSLSSRHSSWSCWRVSSWASLRDRAMARLVCCWSYS</sequence>
<dbReference type="EMBL" id="CM055728">
    <property type="protein sequence ID" value="KAJ8016175.1"/>
    <property type="molecule type" value="Genomic_DNA"/>
</dbReference>
<evidence type="ECO:0000313" key="2">
    <source>
        <dbReference type="Proteomes" id="UP001157502"/>
    </source>
</evidence>
<name>A0ACC2HKI0_DALPE</name>
<keyword evidence="2" id="KW-1185">Reference proteome</keyword>
<evidence type="ECO:0000313" key="1">
    <source>
        <dbReference type="EMBL" id="KAJ8016175.1"/>
    </source>
</evidence>
<feature type="non-terminal residue" evidence="1">
    <location>
        <position position="254"/>
    </location>
</feature>